<keyword evidence="1" id="KW-0677">Repeat</keyword>
<dbReference type="PANTHER" id="PTHR43739">
    <property type="entry name" value="XYLOGLUCANASE (EUROFUNG)"/>
    <property type="match status" value="1"/>
</dbReference>
<dbReference type="SUPFAM" id="SSF110296">
    <property type="entry name" value="Oligoxyloglucan reducing end-specific cellobiohydrolase"/>
    <property type="match status" value="1"/>
</dbReference>
<protein>
    <submittedName>
        <fullName evidence="3">Glycosyl hydrolase, BNR repeat</fullName>
    </submittedName>
</protein>
<dbReference type="InterPro" id="IPR052025">
    <property type="entry name" value="Xyloglucanase_GH74"/>
</dbReference>
<dbReference type="InterPro" id="IPR015943">
    <property type="entry name" value="WD40/YVTN_repeat-like_dom_sf"/>
</dbReference>
<dbReference type="InterPro" id="IPR031778">
    <property type="entry name" value="Sortilin_N"/>
</dbReference>
<keyword evidence="3" id="KW-0378">Hydrolase</keyword>
<evidence type="ECO:0000259" key="2">
    <source>
        <dbReference type="Pfam" id="PF15902"/>
    </source>
</evidence>
<dbReference type="Gene3D" id="2.130.10.10">
    <property type="entry name" value="YVTN repeat-like/Quinoprotein amine dehydrogenase"/>
    <property type="match status" value="2"/>
</dbReference>
<dbReference type="EMBL" id="FAXA01000477">
    <property type="protein sequence ID" value="CUV05853.1"/>
    <property type="molecule type" value="Genomic_DNA"/>
</dbReference>
<evidence type="ECO:0000256" key="1">
    <source>
        <dbReference type="ARBA" id="ARBA00022737"/>
    </source>
</evidence>
<evidence type="ECO:0000313" key="3">
    <source>
        <dbReference type="EMBL" id="CUV05853.1"/>
    </source>
</evidence>
<gene>
    <name evidence="3" type="ORF">MGWOODY_Clf9</name>
</gene>
<sequence length="329" mass="35417">MADNMTILVGTSGQGVLRSADGGDNWRRISIDQGLHSDAVVRCLAVHPNKPNLIYAGTDKGIYTSPDAGEHWALLDNLLNDYTVWALVIDDEDPNLIYAGTGTPTPTVFFRSQDGGSSWQKTSMEAAAECPAVGTPRVTGIAIDPTDRQSIWVGIEVDGLRHSADGGDTWTTINHGAIPNLDIHNVAVSSGPPKTVVVVVNNDVYTSTDNGATWKSVGVRENFDLGYPRGINVRPGSPNVIFLTLGDTTPGSTGCIMRSTDTGQSWKRLPLPVEPNTAMWVVNAQPADPQIVFAGSRYGYLYRSDDGGDSWSKLKREFSEISSVLWVDA</sequence>
<dbReference type="PANTHER" id="PTHR43739:SF5">
    <property type="entry name" value="EXO-ALPHA-SIALIDASE"/>
    <property type="match status" value="1"/>
</dbReference>
<dbReference type="CDD" id="cd15482">
    <property type="entry name" value="Sialidase_non-viral"/>
    <property type="match status" value="1"/>
</dbReference>
<dbReference type="AlphaFoldDB" id="A0A160VCI5"/>
<proteinExistence type="predicted"/>
<accession>A0A160VCI5</accession>
<dbReference type="Pfam" id="PF15902">
    <property type="entry name" value="Sortilin-Vps10"/>
    <property type="match status" value="1"/>
</dbReference>
<name>A0A160VCI5_9ZZZZ</name>
<dbReference type="GO" id="GO:0016787">
    <property type="term" value="F:hydrolase activity"/>
    <property type="evidence" value="ECO:0007669"/>
    <property type="project" value="UniProtKB-KW"/>
</dbReference>
<feature type="domain" description="Sortilin N-terminal" evidence="2">
    <location>
        <begin position="203"/>
        <end position="320"/>
    </location>
</feature>
<organism evidence="3">
    <name type="scientific">hydrothermal vent metagenome</name>
    <dbReference type="NCBI Taxonomy" id="652676"/>
    <lineage>
        <taxon>unclassified sequences</taxon>
        <taxon>metagenomes</taxon>
        <taxon>ecological metagenomes</taxon>
    </lineage>
</organism>
<reference evidence="3" key="1">
    <citation type="submission" date="2015-10" db="EMBL/GenBank/DDBJ databases">
        <authorList>
            <person name="Gilbert D.G."/>
        </authorList>
    </citation>
    <scope>NUCLEOTIDE SEQUENCE</scope>
</reference>
<dbReference type="GO" id="GO:0010411">
    <property type="term" value="P:xyloglucan metabolic process"/>
    <property type="evidence" value="ECO:0007669"/>
    <property type="project" value="TreeGrafter"/>
</dbReference>